<dbReference type="UniPathway" id="UPA00143"/>
<dbReference type="PANTHER" id="PTHR31060">
    <property type="entry name" value="OSJNBA0011J08.25 PROTEIN-RELATED"/>
    <property type="match status" value="1"/>
</dbReference>
<name>A0A2P2JS53_RHIMU</name>
<protein>
    <submittedName>
        <fullName evidence="1">Uncharacterized protein LOC105137724</fullName>
    </submittedName>
</protein>
<dbReference type="GO" id="GO:0016567">
    <property type="term" value="P:protein ubiquitination"/>
    <property type="evidence" value="ECO:0007669"/>
    <property type="project" value="UniProtKB-UniPathway"/>
</dbReference>
<dbReference type="PANTHER" id="PTHR31060:SF4">
    <property type="entry name" value="1,8-CINEOLE SYNTHASE"/>
    <property type="match status" value="1"/>
</dbReference>
<dbReference type="AlphaFoldDB" id="A0A2P2JS53"/>
<reference evidence="1" key="1">
    <citation type="submission" date="2018-02" db="EMBL/GenBank/DDBJ databases">
        <title>Rhizophora mucronata_Transcriptome.</title>
        <authorList>
            <person name="Meera S.P."/>
            <person name="Sreeshan A."/>
            <person name="Augustine A."/>
        </authorList>
    </citation>
    <scope>NUCLEOTIDE SEQUENCE</scope>
    <source>
        <tissue evidence="1">Leaf</tissue>
    </source>
</reference>
<accession>A0A2P2JS53</accession>
<dbReference type="EMBL" id="GGEC01015799">
    <property type="protein sequence ID" value="MBW96282.1"/>
    <property type="molecule type" value="Transcribed_RNA"/>
</dbReference>
<evidence type="ECO:0000313" key="1">
    <source>
        <dbReference type="EMBL" id="MBW96282.1"/>
    </source>
</evidence>
<sequence>MKTGMMESWVTAIAHLLPRNILTSVLLYADKSFLDLAQRCKLLEYIRCLVTTLFLFCLRFLPSFITSLDHHHDFRNNPTLKPLKNESYPPICRCGDSGVARALSQLLSIVNDIPVSSRKYDVVRSLAERLIDDNNREDAEVLHEVNRVALSAAFTRTLGQLESAVMDLGFDRAENDGLVSRPVPRLNRVLKAVWSVGEGALVWAGRHKDGVNRLSGSSAEKLVAELLWLAKKMVACGFGKEAVDGWASASNLAWLALSAEPRLQGSLVKASAFLFMQAKDMGLEDTEEGKREQQRETKMKMLTSWLPLLCRASNGTDVPVLTTSERAELERVLEQIIETLELEEEQEQVLSLWLHHFTYFPSSDWPNLLASYSRWCNASRKLLVLQ</sequence>
<proteinExistence type="predicted"/>
<dbReference type="InterPro" id="IPR038920">
    <property type="entry name" value="At3g05675-like"/>
</dbReference>
<organism evidence="1">
    <name type="scientific">Rhizophora mucronata</name>
    <name type="common">Asiatic mangrove</name>
    <dbReference type="NCBI Taxonomy" id="61149"/>
    <lineage>
        <taxon>Eukaryota</taxon>
        <taxon>Viridiplantae</taxon>
        <taxon>Streptophyta</taxon>
        <taxon>Embryophyta</taxon>
        <taxon>Tracheophyta</taxon>
        <taxon>Spermatophyta</taxon>
        <taxon>Magnoliopsida</taxon>
        <taxon>eudicotyledons</taxon>
        <taxon>Gunneridae</taxon>
        <taxon>Pentapetalae</taxon>
        <taxon>rosids</taxon>
        <taxon>fabids</taxon>
        <taxon>Malpighiales</taxon>
        <taxon>Rhizophoraceae</taxon>
        <taxon>Rhizophora</taxon>
    </lineage>
</organism>